<evidence type="ECO:0000313" key="1">
    <source>
        <dbReference type="EMBL" id="PVD30901.1"/>
    </source>
</evidence>
<proteinExistence type="predicted"/>
<keyword evidence="2" id="KW-1185">Reference proteome</keyword>
<organism evidence="1 2">
    <name type="scientific">Pomacea canaliculata</name>
    <name type="common">Golden apple snail</name>
    <dbReference type="NCBI Taxonomy" id="400727"/>
    <lineage>
        <taxon>Eukaryota</taxon>
        <taxon>Metazoa</taxon>
        <taxon>Spiralia</taxon>
        <taxon>Lophotrochozoa</taxon>
        <taxon>Mollusca</taxon>
        <taxon>Gastropoda</taxon>
        <taxon>Caenogastropoda</taxon>
        <taxon>Architaenioglossa</taxon>
        <taxon>Ampullarioidea</taxon>
        <taxon>Ampullariidae</taxon>
        <taxon>Pomacea</taxon>
    </lineage>
</organism>
<gene>
    <name evidence="1" type="ORF">C0Q70_10176</name>
</gene>
<reference evidence="1 2" key="1">
    <citation type="submission" date="2018-04" db="EMBL/GenBank/DDBJ databases">
        <title>The genome of golden apple snail Pomacea canaliculata provides insight into stress tolerance and invasive adaptation.</title>
        <authorList>
            <person name="Liu C."/>
            <person name="Liu B."/>
            <person name="Ren Y."/>
            <person name="Zhang Y."/>
            <person name="Wang H."/>
            <person name="Li S."/>
            <person name="Jiang F."/>
            <person name="Yin L."/>
            <person name="Zhang G."/>
            <person name="Qian W."/>
            <person name="Fan W."/>
        </authorList>
    </citation>
    <scope>NUCLEOTIDE SEQUENCE [LARGE SCALE GENOMIC DNA]</scope>
    <source>
        <strain evidence="1">SZHN2017</strain>
        <tissue evidence="1">Muscle</tissue>
    </source>
</reference>
<evidence type="ECO:0000313" key="2">
    <source>
        <dbReference type="Proteomes" id="UP000245119"/>
    </source>
</evidence>
<dbReference type="AlphaFoldDB" id="A0A2T7PBV6"/>
<dbReference type="Proteomes" id="UP000245119">
    <property type="component" value="Linkage Group LG5"/>
</dbReference>
<accession>A0A2T7PBV6</accession>
<protein>
    <submittedName>
        <fullName evidence="1">Uncharacterized protein</fullName>
    </submittedName>
</protein>
<dbReference type="EMBL" id="PZQS01000005">
    <property type="protein sequence ID" value="PVD30901.1"/>
    <property type="molecule type" value="Genomic_DNA"/>
</dbReference>
<dbReference type="OrthoDB" id="6059033at2759"/>
<comment type="caution">
    <text evidence="1">The sequence shown here is derived from an EMBL/GenBank/DDBJ whole genome shotgun (WGS) entry which is preliminary data.</text>
</comment>
<sequence>MSEGEIERMRTHTHIHALTLRERATAREDIVKTSTAVTIPDEHVCQVTADPRDYAFEGGRARIYIPCKYRLTKFMTTFRNSQSKMRFCEFEAFSFGKIVDGHNFVGGLEVKVFVYDSETQQAYQRDFLKFEIDSAGIASEGHRLRWGSSQSASIFHGVGIVCKFDIEEKFAILDVKDCGVRFKFRSYNPRNPANKQHLMPGLSIKVPATAIFTTNEKTESFPNVLCGRPSPQDDSEIFNRELVRLKLDKRHQVMLYTILEQRLNQTLIANQSQLLPYGNDCRNSFQLFKTCRHKSLAVRACSGVVKNTKTVRCLGTMVMAIFNHCLSQVCGGSLCNLDFEATYGCHAPLTFTQEKKKNC</sequence>
<name>A0A2T7PBV6_POMCA</name>